<evidence type="ECO:0000313" key="1">
    <source>
        <dbReference type="EMBL" id="MDB6374148.1"/>
    </source>
</evidence>
<dbReference type="Proteomes" id="UP001212996">
    <property type="component" value="Unassembled WGS sequence"/>
</dbReference>
<evidence type="ECO:0000313" key="2">
    <source>
        <dbReference type="Proteomes" id="UP001212996"/>
    </source>
</evidence>
<dbReference type="EMBL" id="JAQMFO010000037">
    <property type="protein sequence ID" value="MDB6374148.1"/>
    <property type="molecule type" value="Genomic_DNA"/>
</dbReference>
<comment type="caution">
    <text evidence="1">The sequence shown here is derived from an EMBL/GenBank/DDBJ whole genome shotgun (WGS) entry which is preliminary data.</text>
</comment>
<dbReference type="RefSeq" id="WP_271867477.1">
    <property type="nucleotide sequence ID" value="NZ_JAQMFO010000037.1"/>
</dbReference>
<proteinExistence type="predicted"/>
<accession>A0AAW6BN90</accession>
<gene>
    <name evidence="1" type="ORF">PH362_20030</name>
</gene>
<organism evidence="1 2">
    <name type="scientific">Photorhabdus bodei</name>
    <dbReference type="NCBI Taxonomy" id="2029681"/>
    <lineage>
        <taxon>Bacteria</taxon>
        <taxon>Pseudomonadati</taxon>
        <taxon>Pseudomonadota</taxon>
        <taxon>Gammaproteobacteria</taxon>
        <taxon>Enterobacterales</taxon>
        <taxon>Morganellaceae</taxon>
        <taxon>Photorhabdus</taxon>
    </lineage>
</organism>
<name>A0AAW6BN90_9GAMM</name>
<dbReference type="AlphaFoldDB" id="A0AAW6BN90"/>
<reference evidence="1" key="1">
    <citation type="submission" date="2023-01" db="EMBL/GenBank/DDBJ databases">
        <title>Genome sequencing of Photorhabdus bodei 09-20.</title>
        <authorList>
            <person name="Kalindamar S."/>
            <person name="Kumru S."/>
        </authorList>
    </citation>
    <scope>NUCLEOTIDE SEQUENCE</scope>
    <source>
        <strain evidence="1">09-20</strain>
    </source>
</reference>
<protein>
    <submittedName>
        <fullName evidence="1">Uncharacterized protein</fullName>
    </submittedName>
</protein>
<sequence length="72" mass="8345">MTGIHDRVRKLMHKSGAFGKPESSIQSRFISQIQSGERIYFENNDDFAKEAKIQVVDPLWSIKMFMKTKSSH</sequence>